<dbReference type="SMART" id="SM00899">
    <property type="entry name" value="FeoA"/>
    <property type="match status" value="1"/>
</dbReference>
<sequence>MPGLRMSMLSVQRGAHRNNGADVPVSSTRGARLADLRPGMSGHVTGIDESVEPSTARRLFDLGFAPGAEVTVLRKAPLGDPVVFRVVDYEVALRTAQAVSIQVRRTA</sequence>
<dbReference type="InterPro" id="IPR007167">
    <property type="entry name" value="Fe-transptr_FeoA-like"/>
</dbReference>
<dbReference type="PANTHER" id="PTHR42954:SF2">
    <property type="entry name" value="FE(2+) TRANSPORT PROTEIN A"/>
    <property type="match status" value="1"/>
</dbReference>
<dbReference type="SUPFAM" id="SSF50037">
    <property type="entry name" value="C-terminal domain of transcriptional repressors"/>
    <property type="match status" value="1"/>
</dbReference>
<evidence type="ECO:0000256" key="1">
    <source>
        <dbReference type="ARBA" id="ARBA00023004"/>
    </source>
</evidence>
<organism evidence="3 4">
    <name type="scientific">Streptomyces pluripotens</name>
    <dbReference type="NCBI Taxonomy" id="1355015"/>
    <lineage>
        <taxon>Bacteria</taxon>
        <taxon>Bacillati</taxon>
        <taxon>Actinomycetota</taxon>
        <taxon>Actinomycetes</taxon>
        <taxon>Kitasatosporales</taxon>
        <taxon>Streptomycetaceae</taxon>
        <taxon>Streptomyces</taxon>
    </lineage>
</organism>
<dbReference type="Proteomes" id="UP000031501">
    <property type="component" value="Chromosome"/>
</dbReference>
<gene>
    <name evidence="3" type="ORF">LK07_23915</name>
</gene>
<dbReference type="InterPro" id="IPR052713">
    <property type="entry name" value="FeoA"/>
</dbReference>
<dbReference type="InterPro" id="IPR008988">
    <property type="entry name" value="Transcriptional_repressor_C"/>
</dbReference>
<dbReference type="EMBL" id="CP022433">
    <property type="protein sequence ID" value="ASN26555.1"/>
    <property type="molecule type" value="Genomic_DNA"/>
</dbReference>
<dbReference type="PANTHER" id="PTHR42954">
    <property type="entry name" value="FE(2+) TRANSPORT PROTEIN A"/>
    <property type="match status" value="1"/>
</dbReference>
<dbReference type="OrthoDB" id="3260514at2"/>
<keyword evidence="1" id="KW-0408">Iron</keyword>
<dbReference type="Pfam" id="PF04023">
    <property type="entry name" value="FeoA"/>
    <property type="match status" value="1"/>
</dbReference>
<accession>A0A221P448</accession>
<dbReference type="AlphaFoldDB" id="A0A221P448"/>
<proteinExistence type="predicted"/>
<evidence type="ECO:0000313" key="4">
    <source>
        <dbReference type="Proteomes" id="UP000031501"/>
    </source>
</evidence>
<keyword evidence="4" id="KW-1185">Reference proteome</keyword>
<feature type="domain" description="Ferrous iron transporter FeoA-like" evidence="2">
    <location>
        <begin position="31"/>
        <end position="105"/>
    </location>
</feature>
<dbReference type="Gene3D" id="2.30.30.90">
    <property type="match status" value="1"/>
</dbReference>
<dbReference type="STRING" id="1355015.LK06_022750"/>
<name>A0A221P448_9ACTN</name>
<dbReference type="InterPro" id="IPR038157">
    <property type="entry name" value="FeoA_core_dom"/>
</dbReference>
<reference evidence="3 4" key="1">
    <citation type="submission" date="2017-07" db="EMBL/GenBank/DDBJ databases">
        <title>Genome sequence of Streptomyces pluripotens MUSC 137T.</title>
        <authorList>
            <person name="Ser H.-L."/>
            <person name="Lee L.-H."/>
        </authorList>
    </citation>
    <scope>NUCLEOTIDE SEQUENCE [LARGE SCALE GENOMIC DNA]</scope>
    <source>
        <strain evidence="3 4">MUSC 137</strain>
    </source>
</reference>
<evidence type="ECO:0000259" key="2">
    <source>
        <dbReference type="SMART" id="SM00899"/>
    </source>
</evidence>
<dbReference type="GO" id="GO:0046914">
    <property type="term" value="F:transition metal ion binding"/>
    <property type="evidence" value="ECO:0007669"/>
    <property type="project" value="InterPro"/>
</dbReference>
<evidence type="ECO:0000313" key="3">
    <source>
        <dbReference type="EMBL" id="ASN26555.1"/>
    </source>
</evidence>
<protein>
    <submittedName>
        <fullName evidence="3">Ferrous iron transport protein A</fullName>
    </submittedName>
</protein>